<name>A0ACA9KJV8_9GLOM</name>
<dbReference type="EMBL" id="CAJVPW010001168">
    <property type="protein sequence ID" value="CAG8476916.1"/>
    <property type="molecule type" value="Genomic_DNA"/>
</dbReference>
<keyword evidence="2" id="KW-1185">Reference proteome</keyword>
<reference evidence="1" key="1">
    <citation type="submission" date="2021-06" db="EMBL/GenBank/DDBJ databases">
        <authorList>
            <person name="Kallberg Y."/>
            <person name="Tangrot J."/>
            <person name="Rosling A."/>
        </authorList>
    </citation>
    <scope>NUCLEOTIDE SEQUENCE</scope>
    <source>
        <strain evidence="1">28 12/20/2015</strain>
    </source>
</reference>
<dbReference type="Proteomes" id="UP000789366">
    <property type="component" value="Unassembled WGS sequence"/>
</dbReference>
<proteinExistence type="predicted"/>
<evidence type="ECO:0000313" key="2">
    <source>
        <dbReference type="Proteomes" id="UP000789366"/>
    </source>
</evidence>
<gene>
    <name evidence="1" type="ORF">SPELUC_LOCUS1950</name>
</gene>
<protein>
    <submittedName>
        <fullName evidence="1">2985_t:CDS:1</fullName>
    </submittedName>
</protein>
<comment type="caution">
    <text evidence="1">The sequence shown here is derived from an EMBL/GenBank/DDBJ whole genome shotgun (WGS) entry which is preliminary data.</text>
</comment>
<organism evidence="1 2">
    <name type="scientific">Cetraspora pellucida</name>
    <dbReference type="NCBI Taxonomy" id="1433469"/>
    <lineage>
        <taxon>Eukaryota</taxon>
        <taxon>Fungi</taxon>
        <taxon>Fungi incertae sedis</taxon>
        <taxon>Mucoromycota</taxon>
        <taxon>Glomeromycotina</taxon>
        <taxon>Glomeromycetes</taxon>
        <taxon>Diversisporales</taxon>
        <taxon>Gigasporaceae</taxon>
        <taxon>Cetraspora</taxon>
    </lineage>
</organism>
<accession>A0ACA9KJV8</accession>
<sequence>MADANEPVTRSNEDNSSSDMAIHADTHETEPTQDPPSVISSDIPTTLENSTQQPDSSAPPADFQPLPPQLPRWMNPTPKLHVPERSDYSHLEFDWKVDPSSYLRPIDNTFVDYNVLLDGHSHTTYSDGRMKPEQLLQWAIANGYNAIVVSDHNTIEGALKAQKIANEKYKGLITVIPGMEYRIHMQFIGIQSNPFGPFNKPFPTNEELKALIDKVHKMGGLVTVNHIPWSNKTEWGYDVPTLLDHPTRDELYEMGVDGFEIINGNVFDHETYVFAKNHKSLAISGSDVHFPSEGAYAWTLLKAGNKTVEGIMSALRGKATSFLFDATGTRPRYYPADNKEYFALLPITALANVFASFYDDYRGMYSFQGGFCHERKIVVHWISYWYFILYCLLFFIIYELLRKAVKSMFARYKKFRNDRGGHWRRLDVDEPNPYNREHYTDFIDMEP</sequence>
<evidence type="ECO:0000313" key="1">
    <source>
        <dbReference type="EMBL" id="CAG8476916.1"/>
    </source>
</evidence>